<dbReference type="eggNOG" id="ENOG502SMZ0">
    <property type="taxonomic scope" value="Eukaryota"/>
</dbReference>
<evidence type="ECO:0000313" key="4">
    <source>
        <dbReference type="EMBL" id="EEC51873.1"/>
    </source>
</evidence>
<proteinExistence type="predicted"/>
<feature type="repeat" description="TPR" evidence="1">
    <location>
        <begin position="116"/>
        <end position="149"/>
    </location>
</feature>
<evidence type="ECO:0000256" key="3">
    <source>
        <dbReference type="SAM" id="SignalP"/>
    </source>
</evidence>
<keyword evidence="1" id="KW-0802">TPR repeat</keyword>
<reference evidence="5" key="2">
    <citation type="submission" date="2008-08" db="EMBL/GenBank/DDBJ databases">
        <authorList>
            <consortium name="Diatom Consortium"/>
            <person name="Grigoriev I."/>
            <person name="Grimwood J."/>
            <person name="Kuo A."/>
            <person name="Otillar R.P."/>
            <person name="Salamov A."/>
            <person name="Detter J.C."/>
            <person name="Lindquist E."/>
            <person name="Shapiro H."/>
            <person name="Lucas S."/>
            <person name="Glavina del Rio T."/>
            <person name="Pitluck S."/>
            <person name="Rokhsar D."/>
            <person name="Bowler C."/>
        </authorList>
    </citation>
    <scope>GENOME REANNOTATION</scope>
    <source>
        <strain evidence="5">CCAP 1055/1</strain>
    </source>
</reference>
<keyword evidence="5" id="KW-1185">Reference proteome</keyword>
<dbReference type="SMART" id="SM00028">
    <property type="entry name" value="TPR"/>
    <property type="match status" value="2"/>
</dbReference>
<dbReference type="PANTHER" id="PTHR47908">
    <property type="match status" value="1"/>
</dbReference>
<evidence type="ECO:0000256" key="2">
    <source>
        <dbReference type="SAM" id="MobiDB-lite"/>
    </source>
</evidence>
<dbReference type="AlphaFoldDB" id="B7FQI9"/>
<dbReference type="OrthoDB" id="2017782at2759"/>
<dbReference type="InterPro" id="IPR011990">
    <property type="entry name" value="TPR-like_helical_dom_sf"/>
</dbReference>
<dbReference type="Gene3D" id="1.25.40.10">
    <property type="entry name" value="Tetratricopeptide repeat domain"/>
    <property type="match status" value="1"/>
</dbReference>
<feature type="repeat" description="TPR" evidence="1">
    <location>
        <begin position="288"/>
        <end position="321"/>
    </location>
</feature>
<evidence type="ECO:0000256" key="1">
    <source>
        <dbReference type="PROSITE-ProRule" id="PRU00339"/>
    </source>
</evidence>
<dbReference type="PROSITE" id="PS50005">
    <property type="entry name" value="TPR"/>
    <property type="match status" value="2"/>
</dbReference>
<dbReference type="RefSeq" id="XP_002177410.1">
    <property type="nucleotide sequence ID" value="XM_002177374.1"/>
</dbReference>
<dbReference type="HOGENOM" id="CLU_701073_0_0_1"/>
<feature type="region of interest" description="Disordered" evidence="2">
    <location>
        <begin position="51"/>
        <end position="77"/>
    </location>
</feature>
<dbReference type="EMBL" id="CM000605">
    <property type="protein sequence ID" value="EEC51873.1"/>
    <property type="molecule type" value="Genomic_DNA"/>
</dbReference>
<feature type="signal peptide" evidence="3">
    <location>
        <begin position="1"/>
        <end position="22"/>
    </location>
</feature>
<dbReference type="InParanoid" id="B7FQI9"/>
<feature type="compositionally biased region" description="Basic and acidic residues" evidence="2">
    <location>
        <begin position="63"/>
        <end position="77"/>
    </location>
</feature>
<dbReference type="SUPFAM" id="SSF48452">
    <property type="entry name" value="TPR-like"/>
    <property type="match status" value="1"/>
</dbReference>
<gene>
    <name evidence="4" type="ORF">PHATRDRAFT_43072</name>
</gene>
<protein>
    <submittedName>
        <fullName evidence="4">Uncharacterized protein</fullName>
    </submittedName>
</protein>
<dbReference type="KEGG" id="pti:PHATRDRAFT_43072"/>
<feature type="chain" id="PRO_5002852526" evidence="3">
    <location>
        <begin position="23"/>
        <end position="423"/>
    </location>
</feature>
<sequence>MGLFYARLGPLLATLSISYVDAFHIANTFPKLSFSTQSKHRYMPMLLATMSNSDNKKPLSAANRERREEDKRRKDRTGDVIIGKTSAKVGETDYALDVAATEQEWLRQATNVEREIFLQTEKGLKLLKMFQLEEALESFDRVFELKPDAYLWQAGIVKYYLGDLKGAADIFARNAQLYESRFFDPASEERIWRHACEIKLLSQFSKKERKQALGDKNSSIGLTQIPQRDQETEFLQSESRKAIRITRELFEATVEKNYSNTILSRAKLRSIGGAFEQEPRIDVKMWKLNSWFYLGLHYDALGEIEESKKCMKMALRLSPSGNGSDLIHTLPMLHMSQRDWFDEDGDFEADLFNSSVNHGRLGSSNQVNKLKDVKVGVGKVDADPVLVDSIKESLSKLRLTELQDALRLRGVRASLMDDAGLLP</sequence>
<dbReference type="Proteomes" id="UP000000759">
    <property type="component" value="Chromosome 1"/>
</dbReference>
<dbReference type="PaxDb" id="2850-Phatr43072"/>
<reference evidence="4 5" key="1">
    <citation type="journal article" date="2008" name="Nature">
        <title>The Phaeodactylum genome reveals the evolutionary history of diatom genomes.</title>
        <authorList>
            <person name="Bowler C."/>
            <person name="Allen A.E."/>
            <person name="Badger J.H."/>
            <person name="Grimwood J."/>
            <person name="Jabbari K."/>
            <person name="Kuo A."/>
            <person name="Maheswari U."/>
            <person name="Martens C."/>
            <person name="Maumus F."/>
            <person name="Otillar R.P."/>
            <person name="Rayko E."/>
            <person name="Salamov A."/>
            <person name="Vandepoele K."/>
            <person name="Beszteri B."/>
            <person name="Gruber A."/>
            <person name="Heijde M."/>
            <person name="Katinka M."/>
            <person name="Mock T."/>
            <person name="Valentin K."/>
            <person name="Verret F."/>
            <person name="Berges J.A."/>
            <person name="Brownlee C."/>
            <person name="Cadoret J.P."/>
            <person name="Chiovitti A."/>
            <person name="Choi C.J."/>
            <person name="Coesel S."/>
            <person name="De Martino A."/>
            <person name="Detter J.C."/>
            <person name="Durkin C."/>
            <person name="Falciatore A."/>
            <person name="Fournet J."/>
            <person name="Haruta M."/>
            <person name="Huysman M.J."/>
            <person name="Jenkins B.D."/>
            <person name="Jiroutova K."/>
            <person name="Jorgensen R.E."/>
            <person name="Joubert Y."/>
            <person name="Kaplan A."/>
            <person name="Kroger N."/>
            <person name="Kroth P.G."/>
            <person name="La Roche J."/>
            <person name="Lindquist E."/>
            <person name="Lommer M."/>
            <person name="Martin-Jezequel V."/>
            <person name="Lopez P.J."/>
            <person name="Lucas S."/>
            <person name="Mangogna M."/>
            <person name="McGinnis K."/>
            <person name="Medlin L.K."/>
            <person name="Montsant A."/>
            <person name="Oudot-Le Secq M.P."/>
            <person name="Napoli C."/>
            <person name="Obornik M."/>
            <person name="Parker M.S."/>
            <person name="Petit J.L."/>
            <person name="Porcel B.M."/>
            <person name="Poulsen N."/>
            <person name="Robison M."/>
            <person name="Rychlewski L."/>
            <person name="Rynearson T.A."/>
            <person name="Schmutz J."/>
            <person name="Shapiro H."/>
            <person name="Siaut M."/>
            <person name="Stanley M."/>
            <person name="Sussman M.R."/>
            <person name="Taylor A.R."/>
            <person name="Vardi A."/>
            <person name="von Dassow P."/>
            <person name="Vyverman W."/>
            <person name="Willis A."/>
            <person name="Wyrwicz L.S."/>
            <person name="Rokhsar D.S."/>
            <person name="Weissenbach J."/>
            <person name="Armbrust E.V."/>
            <person name="Green B.R."/>
            <person name="Van de Peer Y."/>
            <person name="Grigoriev I.V."/>
        </authorList>
    </citation>
    <scope>NUCLEOTIDE SEQUENCE [LARGE SCALE GENOMIC DNA]</scope>
    <source>
        <strain evidence="4 5">CCAP 1055/1</strain>
    </source>
</reference>
<dbReference type="GO" id="GO:0009507">
    <property type="term" value="C:chloroplast"/>
    <property type="evidence" value="ECO:0007669"/>
    <property type="project" value="TreeGrafter"/>
</dbReference>
<keyword evidence="3" id="KW-0732">Signal</keyword>
<evidence type="ECO:0000313" key="5">
    <source>
        <dbReference type="Proteomes" id="UP000000759"/>
    </source>
</evidence>
<name>B7FQI9_PHATC</name>
<dbReference type="InterPro" id="IPR019734">
    <property type="entry name" value="TPR_rpt"/>
</dbReference>
<accession>B7FQI9</accession>
<dbReference type="PANTHER" id="PTHR47908:SF2">
    <property type="entry name" value="TETRATRICOPEPTIDE REPEAT (TPR)-LIKE SUPERFAMILY PROTEIN"/>
    <property type="match status" value="1"/>
</dbReference>
<dbReference type="GeneID" id="7196711"/>
<organism evidence="4 5">
    <name type="scientific">Phaeodactylum tricornutum (strain CCAP 1055/1)</name>
    <dbReference type="NCBI Taxonomy" id="556484"/>
    <lineage>
        <taxon>Eukaryota</taxon>
        <taxon>Sar</taxon>
        <taxon>Stramenopiles</taxon>
        <taxon>Ochrophyta</taxon>
        <taxon>Bacillariophyta</taxon>
        <taxon>Bacillariophyceae</taxon>
        <taxon>Bacillariophycidae</taxon>
        <taxon>Naviculales</taxon>
        <taxon>Phaeodactylaceae</taxon>
        <taxon>Phaeodactylum</taxon>
    </lineage>
</organism>